<proteinExistence type="predicted"/>
<dbReference type="RefSeq" id="WP_187026815.1">
    <property type="nucleotide sequence ID" value="NZ_JACRUP010000012.1"/>
</dbReference>
<comment type="caution">
    <text evidence="1">The sequence shown here is derived from an EMBL/GenBank/DDBJ whole genome shotgun (WGS) entry which is preliminary data.</text>
</comment>
<name>A0A9X0RA92_VIBME</name>
<dbReference type="Proteomes" id="UP000615796">
    <property type="component" value="Unassembled WGS sequence"/>
</dbReference>
<accession>A0A9X0RA92</accession>
<gene>
    <name evidence="1" type="ORF">H8Q88_15655</name>
</gene>
<dbReference type="EMBL" id="JACRUP010000012">
    <property type="protein sequence ID" value="MBC5852342.1"/>
    <property type="molecule type" value="Genomic_DNA"/>
</dbReference>
<evidence type="ECO:0000313" key="1">
    <source>
        <dbReference type="EMBL" id="MBC5852342.1"/>
    </source>
</evidence>
<keyword evidence="2" id="KW-1185">Reference proteome</keyword>
<dbReference type="AlphaFoldDB" id="A0A9X0RA92"/>
<reference evidence="1" key="1">
    <citation type="submission" date="2020-08" db="EMBL/GenBank/DDBJ databases">
        <title>Genome Sequencing and Pan-Genome Analysis of Migratory bird Vibrio Strains, Inner Mongolia.</title>
        <authorList>
            <person name="Zheng L."/>
        </authorList>
    </citation>
    <scope>NUCLEOTIDE SEQUENCE</scope>
    <source>
        <strain evidence="1">M13F</strain>
    </source>
</reference>
<protein>
    <submittedName>
        <fullName evidence="1">Uncharacterized protein</fullName>
    </submittedName>
</protein>
<evidence type="ECO:0000313" key="2">
    <source>
        <dbReference type="Proteomes" id="UP000615796"/>
    </source>
</evidence>
<sequence>MGKWLLWFGLFSLPAQAVHEDFLLPFLNPNHALSTLSEWQESHQWLECAEESDQHRWCSDEFYYYSTLVWASIRFMNEQPVMLVLHLTYSAHDWSQLQLALRRDGFQVDRVQIAEAIFSVDDQRIDKTSSDVDRQLILFLNHHAHRFPKRQQWSMSGRQVELLTDGKDIEVRLLAVGSND</sequence>
<organism evidence="1 2">
    <name type="scientific">Vibrio metschnikovii</name>
    <dbReference type="NCBI Taxonomy" id="28172"/>
    <lineage>
        <taxon>Bacteria</taxon>
        <taxon>Pseudomonadati</taxon>
        <taxon>Pseudomonadota</taxon>
        <taxon>Gammaproteobacteria</taxon>
        <taxon>Vibrionales</taxon>
        <taxon>Vibrionaceae</taxon>
        <taxon>Vibrio</taxon>
    </lineage>
</organism>